<reference evidence="1 2" key="1">
    <citation type="submission" date="2020-08" db="EMBL/GenBank/DDBJ databases">
        <title>Genomic Encyclopedia of Type Strains, Phase IV (KMG-IV): sequencing the most valuable type-strain genomes for metagenomic binning, comparative biology and taxonomic classification.</title>
        <authorList>
            <person name="Goeker M."/>
        </authorList>
    </citation>
    <scope>NUCLEOTIDE SEQUENCE [LARGE SCALE GENOMIC DNA]</scope>
    <source>
        <strain evidence="1 2">DSM 7051</strain>
    </source>
</reference>
<gene>
    <name evidence="1" type="ORF">GGR00_005019</name>
</gene>
<dbReference type="AlphaFoldDB" id="A0A7X0FCH5"/>
<dbReference type="Proteomes" id="UP000536262">
    <property type="component" value="Unassembled WGS sequence"/>
</dbReference>
<proteinExistence type="predicted"/>
<organism evidence="1 2">
    <name type="scientific">Aminobacter aganoensis</name>
    <dbReference type="NCBI Taxonomy" id="83264"/>
    <lineage>
        <taxon>Bacteria</taxon>
        <taxon>Pseudomonadati</taxon>
        <taxon>Pseudomonadota</taxon>
        <taxon>Alphaproteobacteria</taxon>
        <taxon>Hyphomicrobiales</taxon>
        <taxon>Phyllobacteriaceae</taxon>
        <taxon>Aminobacter</taxon>
    </lineage>
</organism>
<evidence type="ECO:0000313" key="2">
    <source>
        <dbReference type="Proteomes" id="UP000536262"/>
    </source>
</evidence>
<dbReference type="RefSeq" id="WP_184701841.1">
    <property type="nucleotide sequence ID" value="NZ_BAABEG010000001.1"/>
</dbReference>
<sequence>MPADMVISRFMKELRIAVPTQFTREGSSDPNIRNRQLPPYRHVFHALCLFEHSNGYRLPRYERFKRSYLLALDNHPRYRRQKEEFCPGGHPSPGLLHRIGGWYLDGLAHTHLYCTLVQAYEEQRRVGAVMMDARVDAKLKTDIAIVTPDKSVRVDIRFGDGFRQSRILAQRAKAEAVAKTRNSSSSQLGNPFFEQSKTAVILHDEMVLDAKTGVPLFKPLAIDRLLTDIDRHLGLAPEQAIFYEAMKNLSMSELQRDAGQLGAP</sequence>
<dbReference type="EMBL" id="JACHOU010000021">
    <property type="protein sequence ID" value="MBB6357198.1"/>
    <property type="molecule type" value="Genomic_DNA"/>
</dbReference>
<evidence type="ECO:0000313" key="1">
    <source>
        <dbReference type="EMBL" id="MBB6357198.1"/>
    </source>
</evidence>
<protein>
    <submittedName>
        <fullName evidence="1">Uncharacterized protein</fullName>
    </submittedName>
</protein>
<comment type="caution">
    <text evidence="1">The sequence shown here is derived from an EMBL/GenBank/DDBJ whole genome shotgun (WGS) entry which is preliminary data.</text>
</comment>
<keyword evidence="2" id="KW-1185">Reference proteome</keyword>
<name>A0A7X0FCH5_9HYPH</name>
<accession>A0A7X0FCH5</accession>